<name>A0A1Z5K3I1_FISSO</name>
<dbReference type="OrthoDB" id="69973at2759"/>
<sequence length="582" mass="66321">MTSSSNPPDPSLHHRYCLVIHRQPFHVFSGESFEFEFGLARADLETITRNAEDSNSPPSVIDITALLECHVTEGASSDPSLPDETTFEVLQEPRISPRRQTGKLVARIHHNVQKERNAFVIRLDAKGDVQGTQSAVIYVVRAKLNITTPSDWPDPVWYKDEGGRDKCMEVTVTITDKDSQRLHESVPLRIELFYEAKPSGRPTAVLNQDILRLLGSSRILELDTSGQTKLRFRVEDVSKNHQGQNFVLKIQPKAEIVDIAPAWTPAVAIRSKRNKRQRSHTTNPTEDFPSPLATAPQPPHHNERLREAVNGITRWSEEVVNGIYPLQWQVMGYAQNADGSYDYNRPYHNMQNPNAFVSRILAIYNSTTRDQLQYLRNSLESNSLFDYEHRSPREAFNPLPGPPQHVAYPPPPPHSNQQLMPIPHVQQHHAAPHPHQLYPVKNEYAYYRDSPSDFPPRADKMDMDDHEDESRVEYVLAKQFKSFSTGEILGFPAYSAHRQIVGFFREIGNGSRQFSSIRKHYFNAFERQQASEVLLQEISKKSPAVHALKDWGSLPSLLDHALVYDWSKDLKNPSGRSSRSEI</sequence>
<dbReference type="Proteomes" id="UP000198406">
    <property type="component" value="Unassembled WGS sequence"/>
</dbReference>
<gene>
    <name evidence="2" type="ORF">FisN_7Hh120</name>
</gene>
<feature type="region of interest" description="Disordered" evidence="1">
    <location>
        <begin position="270"/>
        <end position="301"/>
    </location>
</feature>
<evidence type="ECO:0000313" key="3">
    <source>
        <dbReference type="Proteomes" id="UP000198406"/>
    </source>
</evidence>
<evidence type="ECO:0000313" key="2">
    <source>
        <dbReference type="EMBL" id="GAX20807.1"/>
    </source>
</evidence>
<reference evidence="2 3" key="1">
    <citation type="journal article" date="2015" name="Plant Cell">
        <title>Oil accumulation by the oleaginous diatom Fistulifera solaris as revealed by the genome and transcriptome.</title>
        <authorList>
            <person name="Tanaka T."/>
            <person name="Maeda Y."/>
            <person name="Veluchamy A."/>
            <person name="Tanaka M."/>
            <person name="Abida H."/>
            <person name="Marechal E."/>
            <person name="Bowler C."/>
            <person name="Muto M."/>
            <person name="Sunaga Y."/>
            <person name="Tanaka M."/>
            <person name="Yoshino T."/>
            <person name="Taniguchi T."/>
            <person name="Fukuda Y."/>
            <person name="Nemoto M."/>
            <person name="Matsumoto M."/>
            <person name="Wong P.S."/>
            <person name="Aburatani S."/>
            <person name="Fujibuchi W."/>
        </authorList>
    </citation>
    <scope>NUCLEOTIDE SEQUENCE [LARGE SCALE GENOMIC DNA]</scope>
    <source>
        <strain evidence="2 3">JPCC DA0580</strain>
    </source>
</reference>
<evidence type="ECO:0000256" key="1">
    <source>
        <dbReference type="SAM" id="MobiDB-lite"/>
    </source>
</evidence>
<organism evidence="2 3">
    <name type="scientific">Fistulifera solaris</name>
    <name type="common">Oleaginous diatom</name>
    <dbReference type="NCBI Taxonomy" id="1519565"/>
    <lineage>
        <taxon>Eukaryota</taxon>
        <taxon>Sar</taxon>
        <taxon>Stramenopiles</taxon>
        <taxon>Ochrophyta</taxon>
        <taxon>Bacillariophyta</taxon>
        <taxon>Bacillariophyceae</taxon>
        <taxon>Bacillariophycidae</taxon>
        <taxon>Naviculales</taxon>
        <taxon>Naviculaceae</taxon>
        <taxon>Fistulifera</taxon>
    </lineage>
</organism>
<keyword evidence="3" id="KW-1185">Reference proteome</keyword>
<dbReference type="AlphaFoldDB" id="A0A1Z5K3I1"/>
<comment type="caution">
    <text evidence="2">The sequence shown here is derived from an EMBL/GenBank/DDBJ whole genome shotgun (WGS) entry which is preliminary data.</text>
</comment>
<accession>A0A1Z5K3I1</accession>
<protein>
    <submittedName>
        <fullName evidence="2">Uncharacterized protein</fullName>
    </submittedName>
</protein>
<proteinExistence type="predicted"/>
<dbReference type="InParanoid" id="A0A1Z5K3I1"/>
<feature type="compositionally biased region" description="Basic residues" evidence="1">
    <location>
        <begin position="270"/>
        <end position="279"/>
    </location>
</feature>
<dbReference type="EMBL" id="BDSP01000152">
    <property type="protein sequence ID" value="GAX20807.1"/>
    <property type="molecule type" value="Genomic_DNA"/>
</dbReference>